<feature type="transmembrane region" description="Helical" evidence="10">
    <location>
        <begin position="366"/>
        <end position="392"/>
    </location>
</feature>
<keyword evidence="5" id="KW-0547">Nucleotide-binding</keyword>
<dbReference type="Proteomes" id="UP000789342">
    <property type="component" value="Unassembled WGS sequence"/>
</dbReference>
<comment type="similarity">
    <text evidence="2">Belongs to the ABC transporter superfamily. ABCC family. Conjugate transporter (TC 3.A.1.208) subfamily.</text>
</comment>
<feature type="domain" description="ABC transporter" evidence="11">
    <location>
        <begin position="1120"/>
        <end position="1377"/>
    </location>
</feature>
<feature type="domain" description="ABC transmembrane type-1" evidence="12">
    <location>
        <begin position="147"/>
        <end position="429"/>
    </location>
</feature>
<name>A0A9N8V4P3_9GLOM</name>
<comment type="subcellular location">
    <subcellularLocation>
        <location evidence="1">Membrane</location>
        <topology evidence="1">Multi-pass membrane protein</topology>
    </subcellularLocation>
</comment>
<keyword evidence="8 10" id="KW-0472">Membrane</keyword>
<organism evidence="13 14">
    <name type="scientific">Acaulospora morrowiae</name>
    <dbReference type="NCBI Taxonomy" id="94023"/>
    <lineage>
        <taxon>Eukaryota</taxon>
        <taxon>Fungi</taxon>
        <taxon>Fungi incertae sedis</taxon>
        <taxon>Mucoromycota</taxon>
        <taxon>Glomeromycotina</taxon>
        <taxon>Glomeromycetes</taxon>
        <taxon>Diversisporales</taxon>
        <taxon>Acaulosporaceae</taxon>
        <taxon>Acaulospora</taxon>
    </lineage>
</organism>
<dbReference type="Pfam" id="PF00005">
    <property type="entry name" value="ABC_tran"/>
    <property type="match status" value="2"/>
</dbReference>
<evidence type="ECO:0000313" key="14">
    <source>
        <dbReference type="Proteomes" id="UP000789342"/>
    </source>
</evidence>
<dbReference type="SMART" id="SM00382">
    <property type="entry name" value="AAA"/>
    <property type="match status" value="2"/>
</dbReference>
<evidence type="ECO:0000256" key="1">
    <source>
        <dbReference type="ARBA" id="ARBA00004141"/>
    </source>
</evidence>
<evidence type="ECO:0000256" key="3">
    <source>
        <dbReference type="ARBA" id="ARBA00022448"/>
    </source>
</evidence>
<evidence type="ECO:0000313" key="13">
    <source>
        <dbReference type="EMBL" id="CAG8439704.1"/>
    </source>
</evidence>
<dbReference type="GO" id="GO:0140359">
    <property type="term" value="F:ABC-type transporter activity"/>
    <property type="evidence" value="ECO:0007669"/>
    <property type="project" value="InterPro"/>
</dbReference>
<evidence type="ECO:0000256" key="8">
    <source>
        <dbReference type="ARBA" id="ARBA00023136"/>
    </source>
</evidence>
<evidence type="ECO:0000256" key="7">
    <source>
        <dbReference type="ARBA" id="ARBA00022989"/>
    </source>
</evidence>
<feature type="transmembrane region" description="Helical" evidence="10">
    <location>
        <begin position="944"/>
        <end position="961"/>
    </location>
</feature>
<dbReference type="SUPFAM" id="SSF52540">
    <property type="entry name" value="P-loop containing nucleoside triphosphate hydrolases"/>
    <property type="match status" value="2"/>
</dbReference>
<dbReference type="PROSITE" id="PS50893">
    <property type="entry name" value="ABC_TRANSPORTER_2"/>
    <property type="match status" value="2"/>
</dbReference>
<dbReference type="OrthoDB" id="6500128at2759"/>
<dbReference type="CDD" id="cd03244">
    <property type="entry name" value="ABCC_MRP_domain2"/>
    <property type="match status" value="1"/>
</dbReference>
<evidence type="ECO:0000256" key="10">
    <source>
        <dbReference type="SAM" id="Phobius"/>
    </source>
</evidence>
<feature type="transmembrane region" description="Helical" evidence="10">
    <location>
        <begin position="920"/>
        <end position="938"/>
    </location>
</feature>
<sequence>MTHGFSALFSNLQNFGPSICICGIVRSPYVKDKIDPRSLTKMVSWKAEEQILPKPETIIPEENANILSLITFWWVSDLLKLGYKRPLQKDDLYVMSSARQAKIITDKFEQEWKNELKKQVSANKFTLIKALNRVIGFRLWTTGGARFMSDLLLVLSPLIIRAILVFAINSYYASSNNTIPPPSSVGYILVTILFLTTMFATLFNHWAIYGCMEAGLLTRTILITAIYRKTLVLSGKARNIFTTGKITNIMSTDTTRVDNCLVYFHLLWAAPLQLSIALLLLILNIGPAALAGFLLLIIAGPLQGKVMASLVNTRRDAQKVTDERVKLTQELLQGIRVIKYYAWEDSFLENLNKLRSKEIGLVKHLLLIRAIILGISSVIPVFASILSFIVFVLAGGNLTADIVFTSLALFNVVRFPLKTLPMVIGFTSDAWVAVGRIQELLLAEELDFLPEVDTGSDFAIKVIDGEFMWEGTSSLEQPKNLKVDETTKENLNDEKNTPAVEESIDDNTSSTVSLIPVQMTDELKHVNAPRSQLRNINLSIPRGKLVAIVGSVGSGKSSLLSALVGEMKKVHGEVVFGGNVGYCPQSAWIQNATLRENVTFGLPFHEERYNQVIKDCCLEPDLGILPAGDMTEIGEKGINLSGGQKQRVNIARAVYFDADIVLLDDPLSASAVDSHVGGYLFTNCIQKTLANKTRLLVTHHLQVLSRVDYIIFMDEGKISGQGTYEQLMKENERFSKLIKEFGEDERNEESKMILDLNAESTKTKVNLSGFLPTKELMQQEERVTGAVENSVYLTYIRSAGGIILIPILLFLLIMMQGSNIGNNLWLSYWTNDQFGLTTNLYMIIYCAWGASEGFFSILVALSFSLSGLVAAKDLHAKVVKRVLRAPIKLFDTTPLGRIINRFSRDVDTCDNLLPESYRMFFTTAALVFGTFFLIIVIYQWFFIPFVPLITLYYFSSIYFRATNRELRRIDSILRSSLYAHFSETLTGLSTIRAYREQKRFTEINEHFMDLENRAYYLTIAIQRWLGIRLETIANVLMYCAGLLSVIERFQVLPTITGLILSYATQVNVNFNYCIRQTAEVEANMNAVERLIYYANSLEMEAEPIIEQNRPPPEWPFKGDIEIIDLVIKYGPEMPPVLKGVSIHIKASEKIGIVGRTGCGKSTLATSFFRLVEPTSGQIMIDDIDITTIGLRDLRSRITIIPQDPVLFNGTLRSNLDPFNEHDDLTLWNALRRAHLINGNGEAKNHLSLHTQEKVPELSMNTNRYEGFNLDSPVIEHGNNFSQGQQQLIALSRALVRNSKLIIMDEATASVDFRTDSLIQKTIREEFTDSTVITIAHRLRTIADYDRILVMDAGKVVEFDSPSKLIREPKSMFRGMCESSGDLDELERLTKQKFGTR</sequence>
<dbReference type="FunFam" id="1.20.1560.10:FF:000006">
    <property type="entry name" value="ATP-binding cassette, sub-family C (CFTR/MRP), member 9"/>
    <property type="match status" value="1"/>
</dbReference>
<evidence type="ECO:0000256" key="4">
    <source>
        <dbReference type="ARBA" id="ARBA00022692"/>
    </source>
</evidence>
<dbReference type="GO" id="GO:0005524">
    <property type="term" value="F:ATP binding"/>
    <property type="evidence" value="ECO:0007669"/>
    <property type="project" value="UniProtKB-KW"/>
</dbReference>
<feature type="region of interest" description="Disordered" evidence="9">
    <location>
        <begin position="486"/>
        <end position="505"/>
    </location>
</feature>
<keyword evidence="6" id="KW-0067">ATP-binding</keyword>
<dbReference type="CDD" id="cd18597">
    <property type="entry name" value="ABC_6TM_YOR1_D1_like"/>
    <property type="match status" value="1"/>
</dbReference>
<reference evidence="13" key="1">
    <citation type="submission" date="2021-06" db="EMBL/GenBank/DDBJ databases">
        <authorList>
            <person name="Kallberg Y."/>
            <person name="Tangrot J."/>
            <person name="Rosling A."/>
        </authorList>
    </citation>
    <scope>NUCLEOTIDE SEQUENCE</scope>
    <source>
        <strain evidence="13">CL551</strain>
    </source>
</reference>
<dbReference type="PROSITE" id="PS00211">
    <property type="entry name" value="ABC_TRANSPORTER_1"/>
    <property type="match status" value="2"/>
</dbReference>
<feature type="transmembrane region" description="Helical" evidence="10">
    <location>
        <begin position="185"/>
        <end position="209"/>
    </location>
</feature>
<evidence type="ECO:0000256" key="9">
    <source>
        <dbReference type="SAM" id="MobiDB-lite"/>
    </source>
</evidence>
<dbReference type="GO" id="GO:0016020">
    <property type="term" value="C:membrane"/>
    <property type="evidence" value="ECO:0007669"/>
    <property type="project" value="UniProtKB-SubCell"/>
</dbReference>
<feature type="domain" description="ABC transporter" evidence="11">
    <location>
        <begin position="517"/>
        <end position="740"/>
    </location>
</feature>
<dbReference type="InterPro" id="IPR011527">
    <property type="entry name" value="ABC1_TM_dom"/>
</dbReference>
<keyword evidence="14" id="KW-1185">Reference proteome</keyword>
<dbReference type="EMBL" id="CAJVPV010000041">
    <property type="protein sequence ID" value="CAG8439704.1"/>
    <property type="molecule type" value="Genomic_DNA"/>
</dbReference>
<evidence type="ECO:0000256" key="5">
    <source>
        <dbReference type="ARBA" id="ARBA00022741"/>
    </source>
</evidence>
<dbReference type="FunFam" id="3.40.50.300:FF:000565">
    <property type="entry name" value="ABC bile acid transporter"/>
    <property type="match status" value="1"/>
</dbReference>
<dbReference type="InterPro" id="IPR003593">
    <property type="entry name" value="AAA+_ATPase"/>
</dbReference>
<dbReference type="InterPro" id="IPR027417">
    <property type="entry name" value="P-loop_NTPase"/>
</dbReference>
<dbReference type="InterPro" id="IPR003439">
    <property type="entry name" value="ABC_transporter-like_ATP-bd"/>
</dbReference>
<dbReference type="Gene3D" id="3.40.50.300">
    <property type="entry name" value="P-loop containing nucleotide triphosphate hydrolases"/>
    <property type="match status" value="2"/>
</dbReference>
<keyword evidence="7 10" id="KW-1133">Transmembrane helix</keyword>
<dbReference type="CDD" id="cd03250">
    <property type="entry name" value="ABCC_MRP_domain1"/>
    <property type="match status" value="1"/>
</dbReference>
<feature type="transmembrane region" description="Helical" evidence="10">
    <location>
        <begin position="289"/>
        <end position="311"/>
    </location>
</feature>
<feature type="transmembrane region" description="Helical" evidence="10">
    <location>
        <begin position="260"/>
        <end position="283"/>
    </location>
</feature>
<feature type="transmembrane region" description="Helical" evidence="10">
    <location>
        <begin position="799"/>
        <end position="820"/>
    </location>
</feature>
<dbReference type="Pfam" id="PF00664">
    <property type="entry name" value="ABC_membrane"/>
    <property type="match status" value="2"/>
</dbReference>
<feature type="transmembrane region" description="Helical" evidence="10">
    <location>
        <begin position="398"/>
        <end position="417"/>
    </location>
</feature>
<keyword evidence="4 10" id="KW-0812">Transmembrane</keyword>
<dbReference type="FunFam" id="1.20.1560.10:FF:000010">
    <property type="entry name" value="Multidrug resistance-associated ABC transporter"/>
    <property type="match status" value="1"/>
</dbReference>
<dbReference type="CDD" id="cd18606">
    <property type="entry name" value="ABC_6TM_YOR1_D2_like"/>
    <property type="match status" value="1"/>
</dbReference>
<dbReference type="GO" id="GO:0016887">
    <property type="term" value="F:ATP hydrolysis activity"/>
    <property type="evidence" value="ECO:0007669"/>
    <property type="project" value="InterPro"/>
</dbReference>
<feature type="transmembrane region" description="Helical" evidence="10">
    <location>
        <begin position="840"/>
        <end position="871"/>
    </location>
</feature>
<evidence type="ECO:0000259" key="11">
    <source>
        <dbReference type="PROSITE" id="PS50893"/>
    </source>
</evidence>
<dbReference type="PROSITE" id="PS50929">
    <property type="entry name" value="ABC_TM1F"/>
    <property type="match status" value="2"/>
</dbReference>
<protein>
    <submittedName>
        <fullName evidence="13">11549_t:CDS:1</fullName>
    </submittedName>
</protein>
<dbReference type="InterPro" id="IPR036640">
    <property type="entry name" value="ABC1_TM_sf"/>
</dbReference>
<evidence type="ECO:0000256" key="6">
    <source>
        <dbReference type="ARBA" id="ARBA00022840"/>
    </source>
</evidence>
<evidence type="ECO:0000256" key="2">
    <source>
        <dbReference type="ARBA" id="ARBA00009726"/>
    </source>
</evidence>
<dbReference type="PANTHER" id="PTHR24223:SF456">
    <property type="entry name" value="MULTIDRUG RESISTANCE-ASSOCIATED PROTEIN LETHAL(2)03659"/>
    <property type="match status" value="1"/>
</dbReference>
<evidence type="ECO:0000259" key="12">
    <source>
        <dbReference type="PROSITE" id="PS50929"/>
    </source>
</evidence>
<gene>
    <name evidence="13" type="ORF">AMORRO_LOCUS185</name>
</gene>
<dbReference type="Gene3D" id="1.20.1560.10">
    <property type="entry name" value="ABC transporter type 1, transmembrane domain"/>
    <property type="match status" value="2"/>
</dbReference>
<feature type="transmembrane region" description="Helical" evidence="10">
    <location>
        <begin position="151"/>
        <end position="173"/>
    </location>
</feature>
<dbReference type="FunFam" id="3.40.50.300:FF:000997">
    <property type="entry name" value="Multidrug resistance-associated protein 1"/>
    <property type="match status" value="1"/>
</dbReference>
<accession>A0A9N8V4P3</accession>
<comment type="caution">
    <text evidence="13">The sequence shown here is derived from an EMBL/GenBank/DDBJ whole genome shotgun (WGS) entry which is preliminary data.</text>
</comment>
<dbReference type="InterPro" id="IPR017871">
    <property type="entry name" value="ABC_transporter-like_CS"/>
</dbReference>
<dbReference type="InterPro" id="IPR050173">
    <property type="entry name" value="ABC_transporter_C-like"/>
</dbReference>
<dbReference type="SUPFAM" id="SSF90123">
    <property type="entry name" value="ABC transporter transmembrane region"/>
    <property type="match status" value="2"/>
</dbReference>
<dbReference type="PANTHER" id="PTHR24223">
    <property type="entry name" value="ATP-BINDING CASSETTE SUB-FAMILY C"/>
    <property type="match status" value="1"/>
</dbReference>
<feature type="domain" description="ABC transmembrane type-1" evidence="12">
    <location>
        <begin position="807"/>
        <end position="1082"/>
    </location>
</feature>
<keyword evidence="3" id="KW-0813">Transport</keyword>
<feature type="compositionally biased region" description="Basic and acidic residues" evidence="9">
    <location>
        <begin position="486"/>
        <end position="496"/>
    </location>
</feature>
<proteinExistence type="inferred from homology"/>